<dbReference type="Proteomes" id="UP000246800">
    <property type="component" value="Unassembled WGS sequence"/>
</dbReference>
<evidence type="ECO:0000313" key="3">
    <source>
        <dbReference type="Proteomes" id="UP000246800"/>
    </source>
</evidence>
<organism evidence="1 3">
    <name type="scientific">Staphylococcus pseudintermedius</name>
    <dbReference type="NCBI Taxonomy" id="283734"/>
    <lineage>
        <taxon>Bacteria</taxon>
        <taxon>Bacillati</taxon>
        <taxon>Bacillota</taxon>
        <taxon>Bacilli</taxon>
        <taxon>Bacillales</taxon>
        <taxon>Staphylococcaceae</taxon>
        <taxon>Staphylococcus</taxon>
        <taxon>Staphylococcus intermedius group</taxon>
    </lineage>
</organism>
<dbReference type="EMBL" id="QEIT01000021">
    <property type="protein sequence ID" value="PWZ75894.1"/>
    <property type="molecule type" value="Genomic_DNA"/>
</dbReference>
<sequence length="100" mass="11595">MEQFTEFYLVEVNKNGEESALMQNYSNSFVRGASPANAYKFKDEEQVKKVCSMQNMLAGIFNNGTKTYYVKQEVTRTKYNQDGTVYEETAEEPSMREETE</sequence>
<dbReference type="RefSeq" id="WP_086429240.1">
    <property type="nucleotide sequence ID" value="NZ_BAAFIE010000011.1"/>
</dbReference>
<gene>
    <name evidence="1" type="ORF">DD902_04325</name>
    <name evidence="2" type="ORF">DV961_08400</name>
</gene>
<protein>
    <submittedName>
        <fullName evidence="1">Uncharacterized protein</fullName>
    </submittedName>
</protein>
<dbReference type="EMBL" id="QQPC01000054">
    <property type="protein sequence ID" value="REA81035.1"/>
    <property type="molecule type" value="Genomic_DNA"/>
</dbReference>
<reference evidence="4" key="3">
    <citation type="journal article" date="2018" name="Vet. Microbiol.">
        <title>Molecular epidemiology of methicillin-resistant staphylococci amongst veterinary personnel, personnel-owned pets, patients and the hospital environment of two companion animal veterinary hospitals.</title>
        <authorList>
            <person name="Worthing K.A."/>
            <person name="Brown J."/>
            <person name="Gerber L."/>
            <person name="Abraham S."/>
            <person name="Trott D."/>
            <person name="Norris J.M."/>
        </authorList>
    </citation>
    <scope>NUCLEOTIDE SEQUENCE [LARGE SCALE GENOMIC DNA]</scope>
    <source>
        <strain evidence="4">ST496-2</strain>
    </source>
</reference>
<evidence type="ECO:0000313" key="4">
    <source>
        <dbReference type="Proteomes" id="UP000256409"/>
    </source>
</evidence>
<reference evidence="1 3" key="1">
    <citation type="journal article" date="2018" name="Vet. Microbiol.">
        <title>Clonal diversity and geographic distribution of methicillin-resistant Staphylococcus pseudintermedius from Australian animals: Discovery of novel sequence types.</title>
        <authorList>
            <person name="Worthing K.A."/>
            <person name="Abraham S."/>
            <person name="Coombs G.W."/>
            <person name="Pang S."/>
            <person name="Saputra S."/>
            <person name="Jordan D."/>
            <person name="Trott D.J."/>
            <person name="Norris J.M."/>
        </authorList>
    </citation>
    <scope>NUCLEOTIDE SEQUENCE [LARGE SCALE GENOMIC DNA]</scope>
    <source>
        <strain evidence="1 3">ST525 1</strain>
    </source>
</reference>
<dbReference type="OrthoDB" id="2399989at2"/>
<dbReference type="Proteomes" id="UP000256409">
    <property type="component" value="Unassembled WGS sequence"/>
</dbReference>
<reference evidence="2" key="2">
    <citation type="journal article" date="2018" name="Vet. Microbiol.">
        <title>Methicillin-resistant staphylococci amongst veterinary personnel, personnel-owned pets, patients and the hospital environment of two small animal veterinary hospitals.</title>
        <authorList>
            <person name="Worthing K.A."/>
            <person name="Brown J."/>
            <person name="Gerber L."/>
            <person name="Abraham S."/>
            <person name="Trott D."/>
            <person name="Norris J.M."/>
        </authorList>
    </citation>
    <scope>NUCLEOTIDE SEQUENCE</scope>
    <source>
        <strain evidence="2">ST496-2</strain>
    </source>
</reference>
<evidence type="ECO:0000313" key="2">
    <source>
        <dbReference type="EMBL" id="REA81035.1"/>
    </source>
</evidence>
<proteinExistence type="predicted"/>
<accession>A0A317YSC3</accession>
<name>A0A317YSC3_STAPS</name>
<comment type="caution">
    <text evidence="1">The sequence shown here is derived from an EMBL/GenBank/DDBJ whole genome shotgun (WGS) entry which is preliminary data.</text>
</comment>
<dbReference type="AlphaFoldDB" id="A0A317YSC3"/>
<evidence type="ECO:0000313" key="1">
    <source>
        <dbReference type="EMBL" id="PWZ75894.1"/>
    </source>
</evidence>